<dbReference type="InterPro" id="IPR036412">
    <property type="entry name" value="HAD-like_sf"/>
</dbReference>
<evidence type="ECO:0000256" key="4">
    <source>
        <dbReference type="ARBA" id="ARBA00022842"/>
    </source>
</evidence>
<evidence type="ECO:0000256" key="3">
    <source>
        <dbReference type="ARBA" id="ARBA00022801"/>
    </source>
</evidence>
<dbReference type="CDD" id="cd07516">
    <property type="entry name" value="HAD_Pase"/>
    <property type="match status" value="1"/>
</dbReference>
<sequence length="277" mass="29998">MPVVAIFSLGEIAMFRAIATDLDGTLLDAESRITPRSVAALQRAHAAGCRLIIATGRHYRDVQFLLDGIELPISVISANGARVHAVDGTPLAAANLAPALVQKLVQPALVRDAELALYLDDRKLACRYTGSLNGYLDRAEVHASLADYHGRDVAKIIYCGEPEQLRLVEQDIRYRFDGQLALTYSQDCYLEVMAPGVSKGQALRQLLAGMDIAAEDCAAFGDAMNDVEMLQLVGHPHLMANASQHLRQQVPHGRHIGHHAESAVAALLESRFAAYGV</sequence>
<dbReference type="NCBIfam" id="TIGR01484">
    <property type="entry name" value="HAD-SF-IIB"/>
    <property type="match status" value="1"/>
</dbReference>
<organism evidence="6 7">
    <name type="scientific">Vogesella alkaliphila</name>
    <dbReference type="NCBI Taxonomy" id="1193621"/>
    <lineage>
        <taxon>Bacteria</taxon>
        <taxon>Pseudomonadati</taxon>
        <taxon>Pseudomonadota</taxon>
        <taxon>Betaproteobacteria</taxon>
        <taxon>Neisseriales</taxon>
        <taxon>Chromobacteriaceae</taxon>
        <taxon>Vogesella</taxon>
    </lineage>
</organism>
<dbReference type="PANTHER" id="PTHR47267">
    <property type="match status" value="1"/>
</dbReference>
<proteinExistence type="inferred from homology"/>
<evidence type="ECO:0000256" key="1">
    <source>
        <dbReference type="ARBA" id="ARBA00001946"/>
    </source>
</evidence>
<dbReference type="InterPro" id="IPR006379">
    <property type="entry name" value="HAD-SF_hydro_IIB"/>
</dbReference>
<keyword evidence="2" id="KW-0479">Metal-binding</keyword>
<dbReference type="Proteomes" id="UP000600877">
    <property type="component" value="Unassembled WGS sequence"/>
</dbReference>
<comment type="caution">
    <text evidence="6">The sequence shown here is derived from an EMBL/GenBank/DDBJ whole genome shotgun (WGS) entry which is preliminary data.</text>
</comment>
<dbReference type="SFLD" id="SFLDS00003">
    <property type="entry name" value="Haloacid_Dehalogenase"/>
    <property type="match status" value="1"/>
</dbReference>
<evidence type="ECO:0008006" key="8">
    <source>
        <dbReference type="Google" id="ProtNLM"/>
    </source>
</evidence>
<accession>A0ABQ2YTN0</accession>
<dbReference type="NCBIfam" id="TIGR00099">
    <property type="entry name" value="Cof-subfamily"/>
    <property type="match status" value="1"/>
</dbReference>
<keyword evidence="4" id="KW-0460">Magnesium</keyword>
<dbReference type="Pfam" id="PF08282">
    <property type="entry name" value="Hydrolase_3"/>
    <property type="match status" value="1"/>
</dbReference>
<name>A0ABQ2YTN0_9NEIS</name>
<protein>
    <recommendedName>
        <fullName evidence="8">Cof-type HAD-IIB family hydrolase</fullName>
    </recommendedName>
</protein>
<evidence type="ECO:0000256" key="5">
    <source>
        <dbReference type="ARBA" id="ARBA00034778"/>
    </source>
</evidence>
<keyword evidence="7" id="KW-1185">Reference proteome</keyword>
<dbReference type="EMBL" id="BMYW01000006">
    <property type="protein sequence ID" value="GGX91930.1"/>
    <property type="molecule type" value="Genomic_DNA"/>
</dbReference>
<keyword evidence="3" id="KW-0378">Hydrolase</keyword>
<comment type="similarity">
    <text evidence="5">Belongs to the HAD-like hydrolase superfamily. Cof family.</text>
</comment>
<dbReference type="InterPro" id="IPR023214">
    <property type="entry name" value="HAD_sf"/>
</dbReference>
<dbReference type="Gene3D" id="3.40.50.1000">
    <property type="entry name" value="HAD superfamily/HAD-like"/>
    <property type="match status" value="1"/>
</dbReference>
<evidence type="ECO:0000313" key="6">
    <source>
        <dbReference type="EMBL" id="GGX91930.1"/>
    </source>
</evidence>
<comment type="cofactor">
    <cofactor evidence="1">
        <name>Mg(2+)</name>
        <dbReference type="ChEBI" id="CHEBI:18420"/>
    </cofactor>
</comment>
<dbReference type="SUPFAM" id="SSF56784">
    <property type="entry name" value="HAD-like"/>
    <property type="match status" value="1"/>
</dbReference>
<reference evidence="7" key="1">
    <citation type="journal article" date="2019" name="Int. J. Syst. Evol. Microbiol.">
        <title>The Global Catalogue of Microorganisms (GCM) 10K type strain sequencing project: providing services to taxonomists for standard genome sequencing and annotation.</title>
        <authorList>
            <consortium name="The Broad Institute Genomics Platform"/>
            <consortium name="The Broad Institute Genome Sequencing Center for Infectious Disease"/>
            <person name="Wu L."/>
            <person name="Ma J."/>
        </authorList>
    </citation>
    <scope>NUCLEOTIDE SEQUENCE [LARGE SCALE GENOMIC DNA]</scope>
    <source>
        <strain evidence="7">KCTC 32041</strain>
    </source>
</reference>
<evidence type="ECO:0000313" key="7">
    <source>
        <dbReference type="Proteomes" id="UP000600877"/>
    </source>
</evidence>
<dbReference type="Gene3D" id="3.30.1240.10">
    <property type="match status" value="1"/>
</dbReference>
<gene>
    <name evidence="6" type="ORF">GCM10011290_19510</name>
</gene>
<evidence type="ECO:0000256" key="2">
    <source>
        <dbReference type="ARBA" id="ARBA00022723"/>
    </source>
</evidence>
<dbReference type="SFLD" id="SFLDG01140">
    <property type="entry name" value="C2.B:_Phosphomannomutase_and_P"/>
    <property type="match status" value="1"/>
</dbReference>
<dbReference type="PROSITE" id="PS01229">
    <property type="entry name" value="COF_2"/>
    <property type="match status" value="1"/>
</dbReference>
<dbReference type="PANTHER" id="PTHR47267:SF4">
    <property type="entry name" value="PYRIDOXAL PHOSPHATE PHOSPHATASE YIGL"/>
    <property type="match status" value="1"/>
</dbReference>
<dbReference type="InterPro" id="IPR000150">
    <property type="entry name" value="Cof"/>
</dbReference>